<dbReference type="AlphaFoldDB" id="A0A7R9LMX0"/>
<gene>
    <name evidence="1" type="ORF">ONB1V03_LOCUS4096</name>
</gene>
<name>A0A7R9LMX0_9ACAR</name>
<accession>A0A7R9LMX0</accession>
<feature type="non-terminal residue" evidence="1">
    <location>
        <position position="1"/>
    </location>
</feature>
<dbReference type="EMBL" id="CAJPVJ010001340">
    <property type="protein sequence ID" value="CAG2164545.1"/>
    <property type="molecule type" value="Genomic_DNA"/>
</dbReference>
<dbReference type="EMBL" id="OC916165">
    <property type="protein sequence ID" value="CAD7643362.1"/>
    <property type="molecule type" value="Genomic_DNA"/>
</dbReference>
<dbReference type="InterPro" id="IPR027417">
    <property type="entry name" value="P-loop_NTPase"/>
</dbReference>
<evidence type="ECO:0000313" key="2">
    <source>
        <dbReference type="Proteomes" id="UP000728032"/>
    </source>
</evidence>
<dbReference type="Gene3D" id="3.40.50.300">
    <property type="entry name" value="P-loop containing nucleotide triphosphate hydrolases"/>
    <property type="match status" value="1"/>
</dbReference>
<proteinExistence type="predicted"/>
<organism evidence="1">
    <name type="scientific">Oppiella nova</name>
    <dbReference type="NCBI Taxonomy" id="334625"/>
    <lineage>
        <taxon>Eukaryota</taxon>
        <taxon>Metazoa</taxon>
        <taxon>Ecdysozoa</taxon>
        <taxon>Arthropoda</taxon>
        <taxon>Chelicerata</taxon>
        <taxon>Arachnida</taxon>
        <taxon>Acari</taxon>
        <taxon>Acariformes</taxon>
        <taxon>Sarcoptiformes</taxon>
        <taxon>Oribatida</taxon>
        <taxon>Brachypylina</taxon>
        <taxon>Oppioidea</taxon>
        <taxon>Oppiidae</taxon>
        <taxon>Oppiella</taxon>
    </lineage>
</organism>
<dbReference type="Proteomes" id="UP000728032">
    <property type="component" value="Unassembled WGS sequence"/>
</dbReference>
<reference evidence="1" key="1">
    <citation type="submission" date="2020-11" db="EMBL/GenBank/DDBJ databases">
        <authorList>
            <person name="Tran Van P."/>
        </authorList>
    </citation>
    <scope>NUCLEOTIDE SEQUENCE</scope>
</reference>
<protein>
    <submittedName>
        <fullName evidence="1">Uncharacterized protein</fullName>
    </submittedName>
</protein>
<sequence>MNKLNYVMRIWIANLIIQTKPDYKLLCNLFIVDVEGIKSSNSNKFSFQQLFVLSAIMSSHFVYLAQQDFKENNFNVLKVYATLHEMFTSSFQNLYFYITNVRQRNKFNFGFDTAGLLKCLSSPDYVDLPIGLNGAGSSRPVKDSYPTIIEDPIDVNITKRTLKDNRVYDRAGHILGTGSQKIKKGTLSGLTRALDDRFSQLDLMGNRRSGVPMDMTGHVKACAQFIYSGSYCFFYLIIRYPLKILSKAILSRGTITHLATYANWCANPISWMGFTSDGAKVNEHIQRLSQYKDELKSRIIWVTDIARHEDKQKYACCAFQDYRKKIYAEVPEALSYIKAYMDRLYKLCEMIFCMEYQYESKACGDTDITPTNRVPEHDCLSSPDYVDIPGSPNGQTIRPIGNGRPVWDADDHDNDVPKVGVPKGTIKSRHGFGKELSWLGIPNDGIFKKAGEKIGHIIGTSSQVISKWEMSGLAQALDDRFAMIDRLGEPYSGVPMDLSGHVMSCAEFIYSGTYCFFYIILRYPLKILSKAILLVGTVTHLATYANWCANPIAWLDYTSDGRKVNNHMKQLAHY</sequence>
<evidence type="ECO:0000313" key="1">
    <source>
        <dbReference type="EMBL" id="CAD7643362.1"/>
    </source>
</evidence>
<keyword evidence="2" id="KW-1185">Reference proteome</keyword>
<dbReference type="OrthoDB" id="6532066at2759"/>